<organism evidence="8 9">
    <name type="scientific">Isobaculum melis</name>
    <dbReference type="NCBI Taxonomy" id="142588"/>
    <lineage>
        <taxon>Bacteria</taxon>
        <taxon>Bacillati</taxon>
        <taxon>Bacillota</taxon>
        <taxon>Bacilli</taxon>
        <taxon>Lactobacillales</taxon>
        <taxon>Carnobacteriaceae</taxon>
        <taxon>Isobaculum</taxon>
    </lineage>
</organism>
<proteinExistence type="predicted"/>
<dbReference type="InterPro" id="IPR027379">
    <property type="entry name" value="CLS_N"/>
</dbReference>
<dbReference type="EMBL" id="FOHA01000017">
    <property type="protein sequence ID" value="SES01156.1"/>
    <property type="molecule type" value="Genomic_DNA"/>
</dbReference>
<evidence type="ECO:0000313" key="8">
    <source>
        <dbReference type="EMBL" id="SES01156.1"/>
    </source>
</evidence>
<keyword evidence="2" id="KW-1003">Cell membrane</keyword>
<comment type="subcellular location">
    <subcellularLocation>
        <location evidence="1">Cell membrane</location>
        <topology evidence="1">Multi-pass membrane protein</topology>
    </subcellularLocation>
</comment>
<accession>A0A1H9TVE5</accession>
<feature type="transmembrane region" description="Helical" evidence="6">
    <location>
        <begin position="15"/>
        <end position="34"/>
    </location>
</feature>
<evidence type="ECO:0000256" key="3">
    <source>
        <dbReference type="ARBA" id="ARBA00022692"/>
    </source>
</evidence>
<keyword evidence="9" id="KW-1185">Reference proteome</keyword>
<gene>
    <name evidence="8" type="ORF">SAMN04488559_1175</name>
</gene>
<dbReference type="AlphaFoldDB" id="A0A1H9TVE5"/>
<feature type="domain" description="Cardiolipin synthase N-terminal" evidence="7">
    <location>
        <begin position="27"/>
        <end position="69"/>
    </location>
</feature>
<evidence type="ECO:0000256" key="2">
    <source>
        <dbReference type="ARBA" id="ARBA00022475"/>
    </source>
</evidence>
<evidence type="ECO:0000256" key="1">
    <source>
        <dbReference type="ARBA" id="ARBA00004651"/>
    </source>
</evidence>
<dbReference type="Pfam" id="PF13396">
    <property type="entry name" value="PLDc_N"/>
    <property type="match status" value="1"/>
</dbReference>
<evidence type="ECO:0000256" key="5">
    <source>
        <dbReference type="ARBA" id="ARBA00023136"/>
    </source>
</evidence>
<keyword evidence="5 6" id="KW-0472">Membrane</keyword>
<reference evidence="8 9" key="1">
    <citation type="submission" date="2016-10" db="EMBL/GenBank/DDBJ databases">
        <authorList>
            <person name="de Groot N.N."/>
        </authorList>
    </citation>
    <scope>NUCLEOTIDE SEQUENCE [LARGE SCALE GENOMIC DNA]</scope>
    <source>
        <strain evidence="8 9">DSM 13760</strain>
    </source>
</reference>
<evidence type="ECO:0000313" key="9">
    <source>
        <dbReference type="Proteomes" id="UP000198948"/>
    </source>
</evidence>
<sequence>MNVNLDFNQFFEIDWRPLIPLLILFAILSATALYDLYKNRAHRKQLPIWTLGIIFLTPIGSILYFIFGRKG</sequence>
<dbReference type="OrthoDB" id="3243324at2"/>
<evidence type="ECO:0000256" key="4">
    <source>
        <dbReference type="ARBA" id="ARBA00022989"/>
    </source>
</evidence>
<dbReference type="STRING" id="142588.SAMN04488559_1175"/>
<dbReference type="GO" id="GO:0005886">
    <property type="term" value="C:plasma membrane"/>
    <property type="evidence" value="ECO:0007669"/>
    <property type="project" value="UniProtKB-SubCell"/>
</dbReference>
<keyword evidence="3 6" id="KW-0812">Transmembrane</keyword>
<feature type="transmembrane region" description="Helical" evidence="6">
    <location>
        <begin position="46"/>
        <end position="67"/>
    </location>
</feature>
<dbReference type="Proteomes" id="UP000198948">
    <property type="component" value="Unassembled WGS sequence"/>
</dbReference>
<protein>
    <submittedName>
        <fullName evidence="8">Phospholipase_D-nuclease N-terminal</fullName>
    </submittedName>
</protein>
<evidence type="ECO:0000256" key="6">
    <source>
        <dbReference type="SAM" id="Phobius"/>
    </source>
</evidence>
<keyword evidence="4 6" id="KW-1133">Transmembrane helix</keyword>
<dbReference type="RefSeq" id="WP_092653395.1">
    <property type="nucleotide sequence ID" value="NZ_FOHA01000017.1"/>
</dbReference>
<name>A0A1H9TVE5_9LACT</name>
<evidence type="ECO:0000259" key="7">
    <source>
        <dbReference type="Pfam" id="PF13396"/>
    </source>
</evidence>